<dbReference type="PANTHER" id="PTHR44103:SF1">
    <property type="entry name" value="PROPROTEIN CONVERTASE P"/>
    <property type="match status" value="1"/>
</dbReference>
<dbReference type="InterPro" id="IPR028994">
    <property type="entry name" value="Integrin_alpha_N"/>
</dbReference>
<dbReference type="Proteomes" id="UP000600588">
    <property type="component" value="Unassembled WGS sequence"/>
</dbReference>
<dbReference type="RefSeq" id="WP_188230196.1">
    <property type="nucleotide sequence ID" value="NZ_JACVXB010000003.1"/>
</dbReference>
<dbReference type="Pfam" id="PF18962">
    <property type="entry name" value="Por_Secre_tail"/>
    <property type="match status" value="1"/>
</dbReference>
<dbReference type="PANTHER" id="PTHR44103">
    <property type="entry name" value="PROPROTEIN CONVERTASE P"/>
    <property type="match status" value="1"/>
</dbReference>
<dbReference type="SUPFAM" id="SSF69318">
    <property type="entry name" value="Integrin alpha N-terminal domain"/>
    <property type="match status" value="1"/>
</dbReference>
<evidence type="ECO:0000313" key="4">
    <source>
        <dbReference type="Proteomes" id="UP000600588"/>
    </source>
</evidence>
<reference evidence="3 4" key="1">
    <citation type="submission" date="2020-09" db="EMBL/GenBank/DDBJ databases">
        <title>TT11 complete genome.</title>
        <authorList>
            <person name="Wu Z."/>
        </authorList>
    </citation>
    <scope>NUCLEOTIDE SEQUENCE [LARGE SCALE GENOMIC DNA]</scope>
    <source>
        <strain evidence="3 4">TT11</strain>
    </source>
</reference>
<evidence type="ECO:0000256" key="1">
    <source>
        <dbReference type="ARBA" id="ARBA00022729"/>
    </source>
</evidence>
<proteinExistence type="predicted"/>
<dbReference type="Pfam" id="PF13517">
    <property type="entry name" value="FG-GAP_3"/>
    <property type="match status" value="1"/>
</dbReference>
<evidence type="ECO:0000313" key="3">
    <source>
        <dbReference type="EMBL" id="MBD0832421.1"/>
    </source>
</evidence>
<dbReference type="AlphaFoldDB" id="A0A8J6Q2P0"/>
<keyword evidence="4" id="KW-1185">Reference proteome</keyword>
<gene>
    <name evidence="3" type="ORF">ICJ83_09775</name>
</gene>
<dbReference type="NCBIfam" id="TIGR04183">
    <property type="entry name" value="Por_Secre_tail"/>
    <property type="match status" value="1"/>
</dbReference>
<keyword evidence="1" id="KW-0732">Signal</keyword>
<protein>
    <submittedName>
        <fullName evidence="3">T9SS type A sorting domain-containing protein</fullName>
    </submittedName>
</protein>
<dbReference type="InterPro" id="IPR026444">
    <property type="entry name" value="Secre_tail"/>
</dbReference>
<comment type="caution">
    <text evidence="3">The sequence shown here is derived from an EMBL/GenBank/DDBJ whole genome shotgun (WGS) entry which is preliminary data.</text>
</comment>
<sequence length="470" mass="52197">MLIGESTEIIFEGVMPINQIMSHNSKIVNSAYLVNCDAGDKIIRPTNMTEVNIYNPICLGLNFSPYKEAAPDLFPLSVEDELKVNRGVSDKEYGDIDNDGDIDILYADRFGKLNVLINSAGAGMIPNYPSTGVSLNILNSTESYRLYDWNGDGVNDLILHEYDAGAAVYRISYYQNNGSGVFPATATTVLMTSGVDYPPVDWFFDIGDLNNDNLPDILLSQGWFHGVAYFENTGGTSPYFSLASPQIYNPGNSFISNIFLLGNSGSYPVPEIYDVDCDGDNDVLISDPLYSSTMGNGGRVYFHENNGGVTSGIFPNINRVGLTNQFGLNDETVDNAPLACDWVVTRIVDYFDNNCPIAISYTPCENKFYYFLQEDCLCVDFYLLSVEDVAVKTNDYSLRLYPNPSSSSINVSGVYEMDFNYEIYDIHGKIISNGTYSKGNSIDISRYQKGMYLIKIIQGNRTKTLKFIKN</sequence>
<organism evidence="3 4">
    <name type="scientific">Aestuariibaculum sediminum</name>
    <dbReference type="NCBI Taxonomy" id="2770637"/>
    <lineage>
        <taxon>Bacteria</taxon>
        <taxon>Pseudomonadati</taxon>
        <taxon>Bacteroidota</taxon>
        <taxon>Flavobacteriia</taxon>
        <taxon>Flavobacteriales</taxon>
        <taxon>Flavobacteriaceae</taxon>
    </lineage>
</organism>
<dbReference type="EMBL" id="JACVXB010000003">
    <property type="protein sequence ID" value="MBD0832421.1"/>
    <property type="molecule type" value="Genomic_DNA"/>
</dbReference>
<name>A0A8J6Q2P0_9FLAO</name>
<dbReference type="Gene3D" id="2.130.10.130">
    <property type="entry name" value="Integrin alpha, N-terminal"/>
    <property type="match status" value="1"/>
</dbReference>
<accession>A0A8J6Q2P0</accession>
<feature type="domain" description="Secretion system C-terminal sorting" evidence="2">
    <location>
        <begin position="400"/>
        <end position="468"/>
    </location>
</feature>
<evidence type="ECO:0000259" key="2">
    <source>
        <dbReference type="Pfam" id="PF18962"/>
    </source>
</evidence>
<dbReference type="InterPro" id="IPR013517">
    <property type="entry name" value="FG-GAP"/>
</dbReference>